<keyword evidence="13" id="KW-1185">Reference proteome</keyword>
<sequence>MSVDVADDADARGHGTAPGTGRDTIPRCSDGRAARPAKTRQGKERTVTETTVTWLTQEAYDKLNAELAHLTGEGRTEIAERIAAARDEGDLKENGGYHAAREEQAKNEARIRELTEKLRSVQVGTPQDDGKVEAGMVVTAKVGGDPMTFLLGSREIGETTDMRVYSPTSPLGAAIDGHSVGETVSYAAPSGAEISVEIVEAKPYAG</sequence>
<dbReference type="EMBL" id="AP027729">
    <property type="protein sequence ID" value="BDZ42782.1"/>
    <property type="molecule type" value="Genomic_DNA"/>
</dbReference>
<proteinExistence type="inferred from homology"/>
<dbReference type="PANTHER" id="PTHR30437:SF4">
    <property type="entry name" value="TRANSCRIPTION ELONGATION FACTOR GREA"/>
    <property type="match status" value="1"/>
</dbReference>
<protein>
    <recommendedName>
        <fullName evidence="2 8">Transcription elongation factor GreA</fullName>
    </recommendedName>
    <alternativeName>
        <fullName evidence="7 8">Transcript cleavage factor GreA</fullName>
    </alternativeName>
</protein>
<evidence type="ECO:0000259" key="10">
    <source>
        <dbReference type="Pfam" id="PF01272"/>
    </source>
</evidence>
<dbReference type="InterPro" id="IPR018151">
    <property type="entry name" value="TF_GreA/GreB_CS"/>
</dbReference>
<evidence type="ECO:0000256" key="9">
    <source>
        <dbReference type="SAM" id="MobiDB-lite"/>
    </source>
</evidence>
<dbReference type="Gene3D" id="1.10.287.180">
    <property type="entry name" value="Transcription elongation factor, GreA/GreB, N-terminal domain"/>
    <property type="match status" value="1"/>
</dbReference>
<gene>
    <name evidence="8" type="primary">greA</name>
    <name evidence="12" type="ORF">GCM10025865_20810</name>
</gene>
<feature type="region of interest" description="Disordered" evidence="9">
    <location>
        <begin position="1"/>
        <end position="48"/>
    </location>
</feature>
<dbReference type="InterPro" id="IPR028624">
    <property type="entry name" value="Tscrpt_elong_fac_GreA/B"/>
</dbReference>
<dbReference type="SUPFAM" id="SSF54534">
    <property type="entry name" value="FKBP-like"/>
    <property type="match status" value="1"/>
</dbReference>
<dbReference type="PROSITE" id="PS00829">
    <property type="entry name" value="GREAB_1"/>
    <property type="match status" value="1"/>
</dbReference>
<reference evidence="13" key="1">
    <citation type="journal article" date="2019" name="Int. J. Syst. Evol. Microbiol.">
        <title>The Global Catalogue of Microorganisms (GCM) 10K type strain sequencing project: providing services to taxonomists for standard genome sequencing and annotation.</title>
        <authorList>
            <consortium name="The Broad Institute Genomics Platform"/>
            <consortium name="The Broad Institute Genome Sequencing Center for Infectious Disease"/>
            <person name="Wu L."/>
            <person name="Ma J."/>
        </authorList>
    </citation>
    <scope>NUCLEOTIDE SEQUENCE [LARGE SCALE GENOMIC DNA]</scope>
    <source>
        <strain evidence="13">NBRC 108565</strain>
    </source>
</reference>
<dbReference type="Pfam" id="PF01272">
    <property type="entry name" value="GreA_GreB"/>
    <property type="match status" value="1"/>
</dbReference>
<keyword evidence="5 8" id="KW-0804">Transcription</keyword>
<dbReference type="Gene3D" id="3.10.50.30">
    <property type="entry name" value="Transcription elongation factor, GreA/GreB, C-terminal domain"/>
    <property type="match status" value="1"/>
</dbReference>
<dbReference type="InterPro" id="IPR001437">
    <property type="entry name" value="Tscrpt_elong_fac_GreA/B_C"/>
</dbReference>
<organism evidence="12 13">
    <name type="scientific">Paraoerskovia sediminicola</name>
    <dbReference type="NCBI Taxonomy" id="1138587"/>
    <lineage>
        <taxon>Bacteria</taxon>
        <taxon>Bacillati</taxon>
        <taxon>Actinomycetota</taxon>
        <taxon>Actinomycetes</taxon>
        <taxon>Micrococcales</taxon>
        <taxon>Cellulomonadaceae</taxon>
        <taxon>Paraoerskovia</taxon>
    </lineage>
</organism>
<dbReference type="InterPro" id="IPR036953">
    <property type="entry name" value="GreA/GreB_C_sf"/>
</dbReference>
<evidence type="ECO:0000256" key="7">
    <source>
        <dbReference type="ARBA" id="ARBA00030776"/>
    </source>
</evidence>
<evidence type="ECO:0000313" key="12">
    <source>
        <dbReference type="EMBL" id="BDZ42782.1"/>
    </source>
</evidence>
<dbReference type="InterPro" id="IPR036805">
    <property type="entry name" value="Tscrpt_elong_fac_GreA/B_N_sf"/>
</dbReference>
<dbReference type="InterPro" id="IPR022691">
    <property type="entry name" value="Tscrpt_elong_fac_GreA/B_N"/>
</dbReference>
<dbReference type="HAMAP" id="MF_00105">
    <property type="entry name" value="GreA_GreB"/>
    <property type="match status" value="1"/>
</dbReference>
<evidence type="ECO:0000313" key="13">
    <source>
        <dbReference type="Proteomes" id="UP001321475"/>
    </source>
</evidence>
<evidence type="ECO:0000256" key="8">
    <source>
        <dbReference type="HAMAP-Rule" id="MF_00105"/>
    </source>
</evidence>
<dbReference type="Proteomes" id="UP001321475">
    <property type="component" value="Chromosome"/>
</dbReference>
<name>A0ABM8G3R9_9CELL</name>
<evidence type="ECO:0000256" key="4">
    <source>
        <dbReference type="ARBA" id="ARBA00023125"/>
    </source>
</evidence>
<evidence type="ECO:0000256" key="6">
    <source>
        <dbReference type="ARBA" id="ARBA00024916"/>
    </source>
</evidence>
<comment type="similarity">
    <text evidence="1 8">Belongs to the GreA/GreB family.</text>
</comment>
<feature type="domain" description="Transcription elongation factor GreA/GreB N-terminal" evidence="11">
    <location>
        <begin position="54"/>
        <end position="123"/>
    </location>
</feature>
<dbReference type="PANTHER" id="PTHR30437">
    <property type="entry name" value="TRANSCRIPTION ELONGATION FACTOR GREA"/>
    <property type="match status" value="1"/>
</dbReference>
<evidence type="ECO:0000256" key="3">
    <source>
        <dbReference type="ARBA" id="ARBA00023015"/>
    </source>
</evidence>
<feature type="domain" description="Transcription elongation factor GreA/GreB C-terminal" evidence="10">
    <location>
        <begin position="128"/>
        <end position="202"/>
    </location>
</feature>
<evidence type="ECO:0000259" key="11">
    <source>
        <dbReference type="Pfam" id="PF03449"/>
    </source>
</evidence>
<comment type="function">
    <text evidence="6 8">Necessary for efficient RNA polymerase transcription elongation past template-encoded arresting sites. The arresting sites in DNA have the property of trapping a certain fraction of elongating RNA polymerases that pass through, resulting in locked ternary complexes. Cleavage of the nascent transcript by cleavage factors such as GreA or GreB allows the resumption of elongation from the new 3'terminus. GreA releases sequences of 2 to 3 nucleotides.</text>
</comment>
<accession>A0ABM8G3R9</accession>
<dbReference type="Pfam" id="PF03449">
    <property type="entry name" value="GreA_GreB_N"/>
    <property type="match status" value="1"/>
</dbReference>
<evidence type="ECO:0000256" key="2">
    <source>
        <dbReference type="ARBA" id="ARBA00013729"/>
    </source>
</evidence>
<evidence type="ECO:0000256" key="5">
    <source>
        <dbReference type="ARBA" id="ARBA00023163"/>
    </source>
</evidence>
<keyword evidence="3 8" id="KW-0805">Transcription regulation</keyword>
<dbReference type="SUPFAM" id="SSF46557">
    <property type="entry name" value="GreA transcript cleavage protein, N-terminal domain"/>
    <property type="match status" value="1"/>
</dbReference>
<dbReference type="InterPro" id="IPR023459">
    <property type="entry name" value="Tscrpt_elong_fac_GreA/B_fam"/>
</dbReference>
<evidence type="ECO:0000256" key="1">
    <source>
        <dbReference type="ARBA" id="ARBA00008213"/>
    </source>
</evidence>
<keyword evidence="4 8" id="KW-0238">DNA-binding</keyword>
<dbReference type="NCBIfam" id="NF001262">
    <property type="entry name" value="PRK00226.1-3"/>
    <property type="match status" value="1"/>
</dbReference>